<dbReference type="EMBL" id="AEYH02001019">
    <property type="protein sequence ID" value="KFG52996.1"/>
    <property type="molecule type" value="Genomic_DNA"/>
</dbReference>
<comment type="caution">
    <text evidence="2">The sequence shown here is derived from an EMBL/GenBank/DDBJ whole genome shotgun (WGS) entry which is preliminary data.</text>
</comment>
<evidence type="ECO:0000313" key="3">
    <source>
        <dbReference type="Proteomes" id="UP000028838"/>
    </source>
</evidence>
<feature type="chain" id="PRO_5001809887" description="Secreted protein" evidence="1">
    <location>
        <begin position="20"/>
        <end position="157"/>
    </location>
</feature>
<accession>A0A086L8M8</accession>
<keyword evidence="1" id="KW-0732">Signal</keyword>
<sequence length="157" mass="18146">MYICMSILALVHIHVAVKSKYMLREADLNSSSHNDKCLCITDVNLLWGKYGDFDLPLLREYGRRSFPALWSRVFFPAMIFRETETDLRASRPATARSSSRKTNVCSRKLGHQSPCSTFHAKEWHVTVTWHTRCGNTRLLLVTFIFRSAMSQSEKDRS</sequence>
<evidence type="ECO:0000256" key="1">
    <source>
        <dbReference type="SAM" id="SignalP"/>
    </source>
</evidence>
<reference evidence="2 3" key="1">
    <citation type="submission" date="2014-07" db="EMBL/GenBank/DDBJ databases">
        <authorList>
            <person name="Sibley D."/>
            <person name="Venepally P."/>
            <person name="Karamycheva S."/>
            <person name="Hadjithomas M."/>
            <person name="Khan A."/>
            <person name="Brunk B."/>
            <person name="Roos D."/>
            <person name="Caler E."/>
            <person name="Lorenzi H."/>
        </authorList>
    </citation>
    <scope>NUCLEOTIDE SEQUENCE [LARGE SCALE GENOMIC DNA]</scope>
    <source>
        <strain evidence="2 3">FOU</strain>
    </source>
</reference>
<dbReference type="VEuPathDB" id="ToxoDB:TGFOU_254040"/>
<evidence type="ECO:0000313" key="2">
    <source>
        <dbReference type="EMBL" id="KFG52996.1"/>
    </source>
</evidence>
<gene>
    <name evidence="2" type="ORF">TGFOU_254040</name>
</gene>
<protein>
    <recommendedName>
        <fullName evidence="4">Secreted protein</fullName>
    </recommendedName>
</protein>
<dbReference type="OrthoDB" id="10365349at2759"/>
<feature type="signal peptide" evidence="1">
    <location>
        <begin position="1"/>
        <end position="19"/>
    </location>
</feature>
<dbReference type="Proteomes" id="UP000028838">
    <property type="component" value="Unassembled WGS sequence"/>
</dbReference>
<evidence type="ECO:0008006" key="4">
    <source>
        <dbReference type="Google" id="ProtNLM"/>
    </source>
</evidence>
<name>A0A086L8M8_TOXGO</name>
<proteinExistence type="predicted"/>
<organism evidence="2 3">
    <name type="scientific">Toxoplasma gondii FOU</name>
    <dbReference type="NCBI Taxonomy" id="943167"/>
    <lineage>
        <taxon>Eukaryota</taxon>
        <taxon>Sar</taxon>
        <taxon>Alveolata</taxon>
        <taxon>Apicomplexa</taxon>
        <taxon>Conoidasida</taxon>
        <taxon>Coccidia</taxon>
        <taxon>Eucoccidiorida</taxon>
        <taxon>Eimeriorina</taxon>
        <taxon>Sarcocystidae</taxon>
        <taxon>Toxoplasma</taxon>
    </lineage>
</organism>
<dbReference type="AlphaFoldDB" id="A0A086L8M8"/>